<reference evidence="4 5" key="1">
    <citation type="submission" date="2019-06" db="EMBL/GenBank/DDBJ databases">
        <title>Cerasibacillus sp. nov., isolated from maize field.</title>
        <authorList>
            <person name="Lin S.-Y."/>
            <person name="Tsai C.-F."/>
            <person name="Young C.-C."/>
        </authorList>
    </citation>
    <scope>NUCLEOTIDE SEQUENCE [LARGE SCALE GENOMIC DNA]</scope>
    <source>
        <strain evidence="4 5">CC-CFT480</strain>
    </source>
</reference>
<dbReference type="Pfam" id="PF01262">
    <property type="entry name" value="AlaDh_PNT_C"/>
    <property type="match status" value="1"/>
</dbReference>
<dbReference type="CDD" id="cd12181">
    <property type="entry name" value="ceo_syn"/>
    <property type="match status" value="1"/>
</dbReference>
<proteinExistence type="predicted"/>
<dbReference type="Gene3D" id="3.40.50.720">
    <property type="entry name" value="NAD(P)-binding Rossmann-like Domain"/>
    <property type="match status" value="4"/>
</dbReference>
<evidence type="ECO:0000313" key="4">
    <source>
        <dbReference type="EMBL" id="TXL66874.1"/>
    </source>
</evidence>
<dbReference type="InterPro" id="IPR046951">
    <property type="entry name" value="CEOS"/>
</dbReference>
<dbReference type="GO" id="GO:0047126">
    <property type="term" value="F:N5-(carboxyethyl)ornithine synthase activity"/>
    <property type="evidence" value="ECO:0007669"/>
    <property type="project" value="InterPro"/>
</dbReference>
<dbReference type="InterPro" id="IPR036291">
    <property type="entry name" value="NAD(P)-bd_dom_sf"/>
</dbReference>
<dbReference type="PANTHER" id="PTHR42795:SF1">
    <property type="entry name" value="ALANINE DEHYDROGENASE"/>
    <property type="match status" value="1"/>
</dbReference>
<dbReference type="SUPFAM" id="SSF51735">
    <property type="entry name" value="NAD(P)-binding Rossmann-fold domains"/>
    <property type="match status" value="1"/>
</dbReference>
<feature type="domain" description="Alanine dehydrogenase/pyridine nucleotide transhydrogenase N-terminal" evidence="3">
    <location>
        <begin position="5"/>
        <end position="133"/>
    </location>
</feature>
<dbReference type="InterPro" id="IPR007886">
    <property type="entry name" value="AlaDH/PNT_N"/>
</dbReference>
<accession>A0A5C8NZZ4</accession>
<evidence type="ECO:0000313" key="5">
    <source>
        <dbReference type="Proteomes" id="UP000321574"/>
    </source>
</evidence>
<gene>
    <name evidence="4" type="ORF">FHP05_05240</name>
</gene>
<organism evidence="4 5">
    <name type="scientific">Cerasibacillus terrae</name>
    <dbReference type="NCBI Taxonomy" id="2498845"/>
    <lineage>
        <taxon>Bacteria</taxon>
        <taxon>Bacillati</taxon>
        <taxon>Bacillota</taxon>
        <taxon>Bacilli</taxon>
        <taxon>Bacillales</taxon>
        <taxon>Bacillaceae</taxon>
        <taxon>Cerasibacillus</taxon>
    </lineage>
</organism>
<protein>
    <submittedName>
        <fullName evidence="4">N(5)-(Carboxyethyl)ornithine synthase</fullName>
    </submittedName>
</protein>
<name>A0A5C8NZZ4_9BACI</name>
<dbReference type="EMBL" id="VDUW01000002">
    <property type="protein sequence ID" value="TXL66874.1"/>
    <property type="molecule type" value="Genomic_DNA"/>
</dbReference>
<dbReference type="OrthoDB" id="9804592at2"/>
<sequence length="333" mass="38015">MRTVGFPLNCKKNEQRQALIFNDIAKMKNKDKLYFEKGYGESFGISDKELQNIGVNIVSREEALEQDIICDPKAGDGDYIKELKDGQLIFGWIHAVQNKKLTDIFLSKHLTGIAWEDMYEKGRHVFWRNNEIAGEAAIMQAFSCYGKMPYDTKVAVLGRGNVARGAYKILVGLGANVTVYDRRTEHLFRKEVGKYDVLVNGITWDVSRSDHILYKETLKEMKKDSMIIDVSCDEGLGIETSKPTTIDNPTYRVHGVLHYVVDHTPSIFYKTASKSISAEVAKYLPLIMEGKETKNEVLRKATIIDNGRIYDHKILENQDRKEVLKVKGKRINR</sequence>
<feature type="domain" description="Alanine dehydrogenase/pyridine nucleotide transhydrogenase NAD(H)-binding" evidence="2">
    <location>
        <begin position="136"/>
        <end position="260"/>
    </location>
</feature>
<dbReference type="GO" id="GO:0005886">
    <property type="term" value="C:plasma membrane"/>
    <property type="evidence" value="ECO:0007669"/>
    <property type="project" value="TreeGrafter"/>
</dbReference>
<keyword evidence="5" id="KW-1185">Reference proteome</keyword>
<dbReference type="AlphaFoldDB" id="A0A5C8NZZ4"/>
<dbReference type="Proteomes" id="UP000321574">
    <property type="component" value="Unassembled WGS sequence"/>
</dbReference>
<evidence type="ECO:0000259" key="2">
    <source>
        <dbReference type="SMART" id="SM01002"/>
    </source>
</evidence>
<dbReference type="GO" id="GO:0000286">
    <property type="term" value="F:alanine dehydrogenase activity"/>
    <property type="evidence" value="ECO:0007669"/>
    <property type="project" value="TreeGrafter"/>
</dbReference>
<dbReference type="GO" id="GO:0006524">
    <property type="term" value="P:alanine catabolic process"/>
    <property type="evidence" value="ECO:0007669"/>
    <property type="project" value="TreeGrafter"/>
</dbReference>
<comment type="caution">
    <text evidence="4">The sequence shown here is derived from an EMBL/GenBank/DDBJ whole genome shotgun (WGS) entry which is preliminary data.</text>
</comment>
<dbReference type="PANTHER" id="PTHR42795">
    <property type="entry name" value="ALANINE DEHYDROGENASE"/>
    <property type="match status" value="1"/>
</dbReference>
<evidence type="ECO:0000256" key="1">
    <source>
        <dbReference type="ARBA" id="ARBA00023002"/>
    </source>
</evidence>
<keyword evidence="1" id="KW-0560">Oxidoreductase</keyword>
<dbReference type="InterPro" id="IPR007698">
    <property type="entry name" value="AlaDH/PNT_NAD(H)-bd"/>
</dbReference>
<dbReference type="SUPFAM" id="SSF52283">
    <property type="entry name" value="Formate/glycerate dehydrogenase catalytic domain-like"/>
    <property type="match status" value="1"/>
</dbReference>
<evidence type="ECO:0000259" key="3">
    <source>
        <dbReference type="SMART" id="SM01003"/>
    </source>
</evidence>
<dbReference type="Pfam" id="PF05222">
    <property type="entry name" value="AlaDh_PNT_N"/>
    <property type="match status" value="1"/>
</dbReference>
<dbReference type="SMART" id="SM01002">
    <property type="entry name" value="AlaDh_PNT_C"/>
    <property type="match status" value="1"/>
</dbReference>
<dbReference type="SMART" id="SM01003">
    <property type="entry name" value="AlaDh_PNT_N"/>
    <property type="match status" value="1"/>
</dbReference>